<dbReference type="InterPro" id="IPR011990">
    <property type="entry name" value="TPR-like_helical_dom_sf"/>
</dbReference>
<reference evidence="2" key="1">
    <citation type="submission" date="2021-05" db="EMBL/GenBank/DDBJ databases">
        <title>Complete genome sequence of the cellulolytic planctomycete Telmatocola sphagniphila SP2T and characterization of the first cellulase from planctomycetes.</title>
        <authorList>
            <person name="Rakitin A.L."/>
            <person name="Beletsky A.V."/>
            <person name="Naumoff D.G."/>
            <person name="Kulichevskaya I.S."/>
            <person name="Mardanov A.V."/>
            <person name="Ravin N.V."/>
            <person name="Dedysh S.N."/>
        </authorList>
    </citation>
    <scope>NUCLEOTIDE SEQUENCE</scope>
    <source>
        <strain evidence="2">SP2T</strain>
    </source>
</reference>
<dbReference type="InterPro" id="IPR050767">
    <property type="entry name" value="Sel1_AlgK"/>
</dbReference>
<dbReference type="PANTHER" id="PTHR11102">
    <property type="entry name" value="SEL-1-LIKE PROTEIN"/>
    <property type="match status" value="1"/>
</dbReference>
<dbReference type="KEGG" id="tsph:KIH39_15225"/>
<dbReference type="EMBL" id="CP074694">
    <property type="protein sequence ID" value="QVL30204.1"/>
    <property type="molecule type" value="Genomic_DNA"/>
</dbReference>
<name>A0A8E6B2Q8_9BACT</name>
<gene>
    <name evidence="2" type="ORF">KIH39_15225</name>
</gene>
<evidence type="ECO:0000256" key="1">
    <source>
        <dbReference type="SAM" id="SignalP"/>
    </source>
</evidence>
<keyword evidence="1" id="KW-0732">Signal</keyword>
<dbReference type="PANTHER" id="PTHR11102:SF160">
    <property type="entry name" value="ERAD-ASSOCIATED E3 UBIQUITIN-PROTEIN LIGASE COMPONENT HRD3"/>
    <property type="match status" value="1"/>
</dbReference>
<sequence>MIRICLLACLGLLFSSFWLFAQPQPDAASPAPTDPFEGEFQKYLVNRQAAGNSDQFLVKNAPHRFGEWKTGAENGSRIAQYFYGLCLQGGHSTAKDPDRAKIYLQKAADAGLPQAFTVLGLVEAPGVSYVQGFFRFRNDQKSYERFCKAADMGDTAAIYFSALYQLYGFGCTKNEETAFKRIVAAANLGESNAMLLLGTLYGNGVYAKQDFNRANDWIRKAAELGNGNAMFSMCMSYENGYGVPKDSKEAAKWCLKAAELGNIEAAGYLGWMYEVGEGLPVDVKLAWKWHFRAAEAGHVEAMYAVARSYDEGNGVQRDGKEAVNWCQKAARLGDTDAIAVLGAWHQTGRNDLPKDFKYARILLETAAARGSGFAMCCLGNLYCIGQGVERSDREAHKWYLKAAQANYSPIYYYLSQTYFFARGIEKNYQESFRWCKKSVEADNPNAMMFLGYLYENGLGTEKDDAAAVKWYQAAAEKNESMAMLYLGKRYFYGNGVKKDVQASIKWLEKSSDLKNPYSMISLADYHEQGIGGLNDEKLAERLRRDAIKLLKQRIGDEDDDAMVTLGLLYWQGRGVEQNVNEAFALFRKAAKLGNQYALDYLIWLGLDS</sequence>
<dbReference type="RefSeq" id="WP_213494088.1">
    <property type="nucleotide sequence ID" value="NZ_CP074694.1"/>
</dbReference>
<dbReference type="InterPro" id="IPR006597">
    <property type="entry name" value="Sel1-like"/>
</dbReference>
<protein>
    <submittedName>
        <fullName evidence="2">SEL1-like repeat protein</fullName>
    </submittedName>
</protein>
<evidence type="ECO:0000313" key="2">
    <source>
        <dbReference type="EMBL" id="QVL30204.1"/>
    </source>
</evidence>
<dbReference type="Proteomes" id="UP000676194">
    <property type="component" value="Chromosome"/>
</dbReference>
<keyword evidence="3" id="KW-1185">Reference proteome</keyword>
<organism evidence="2 3">
    <name type="scientific">Telmatocola sphagniphila</name>
    <dbReference type="NCBI Taxonomy" id="1123043"/>
    <lineage>
        <taxon>Bacteria</taxon>
        <taxon>Pseudomonadati</taxon>
        <taxon>Planctomycetota</taxon>
        <taxon>Planctomycetia</taxon>
        <taxon>Gemmatales</taxon>
        <taxon>Gemmataceae</taxon>
    </lineage>
</organism>
<dbReference type="AlphaFoldDB" id="A0A8E6B2Q8"/>
<proteinExistence type="predicted"/>
<accession>A0A8E6B2Q8</accession>
<dbReference type="SMART" id="SM00671">
    <property type="entry name" value="SEL1"/>
    <property type="match status" value="13"/>
</dbReference>
<dbReference type="SUPFAM" id="SSF81901">
    <property type="entry name" value="HCP-like"/>
    <property type="match status" value="3"/>
</dbReference>
<feature type="chain" id="PRO_5034222062" evidence="1">
    <location>
        <begin position="22"/>
        <end position="608"/>
    </location>
</feature>
<dbReference type="Pfam" id="PF08238">
    <property type="entry name" value="Sel1"/>
    <property type="match status" value="14"/>
</dbReference>
<feature type="signal peptide" evidence="1">
    <location>
        <begin position="1"/>
        <end position="21"/>
    </location>
</feature>
<dbReference type="Gene3D" id="1.25.40.10">
    <property type="entry name" value="Tetratricopeptide repeat domain"/>
    <property type="match status" value="5"/>
</dbReference>
<evidence type="ECO:0000313" key="3">
    <source>
        <dbReference type="Proteomes" id="UP000676194"/>
    </source>
</evidence>